<dbReference type="AlphaFoldDB" id="A0A6M8HXX3"/>
<keyword evidence="2" id="KW-0614">Plasmid</keyword>
<evidence type="ECO:0000313" key="3">
    <source>
        <dbReference type="Proteomes" id="UP000500767"/>
    </source>
</evidence>
<feature type="region of interest" description="Disordered" evidence="1">
    <location>
        <begin position="64"/>
        <end position="84"/>
    </location>
</feature>
<evidence type="ECO:0000256" key="1">
    <source>
        <dbReference type="SAM" id="MobiDB-lite"/>
    </source>
</evidence>
<reference evidence="2 3" key="1">
    <citation type="journal article" date="2014" name="World J. Microbiol. Biotechnol.">
        <title>Biodiversity and physiological characteristics of Antarctic and Arctic lichens-associated bacteria.</title>
        <authorList>
            <person name="Lee Y.M."/>
            <person name="Kim E.H."/>
            <person name="Lee H.K."/>
            <person name="Hong S.G."/>
        </authorList>
    </citation>
    <scope>NUCLEOTIDE SEQUENCE [LARGE SCALE GENOMIC DNA]</scope>
    <source>
        <strain evidence="2 3">PAMC 26569</strain>
        <plasmid evidence="2">unnamed1</plasmid>
    </source>
</reference>
<keyword evidence="3" id="KW-1185">Reference proteome</keyword>
<proteinExistence type="predicted"/>
<dbReference type="Proteomes" id="UP000500767">
    <property type="component" value="Plasmid unnamed1"/>
</dbReference>
<organism evidence="2 3">
    <name type="scientific">Lichenicola cladoniae</name>
    <dbReference type="NCBI Taxonomy" id="1484109"/>
    <lineage>
        <taxon>Bacteria</taxon>
        <taxon>Pseudomonadati</taxon>
        <taxon>Pseudomonadota</taxon>
        <taxon>Alphaproteobacteria</taxon>
        <taxon>Acetobacterales</taxon>
        <taxon>Acetobacteraceae</taxon>
        <taxon>Lichenicola</taxon>
    </lineage>
</organism>
<dbReference type="KEGG" id="lck:HN018_23735"/>
<sequence length="84" mass="8968">MTQLTPYADDAVSISVGKLTIENGSDRIALYGSLDLSRDQQGLAHAKALKAVLDRVVQTLEAQKDLPQAIPPPETPKVVANPFA</sequence>
<name>A0A6M8HXX3_9PROT</name>
<dbReference type="RefSeq" id="WP_171833826.1">
    <property type="nucleotide sequence ID" value="NZ_CP053709.1"/>
</dbReference>
<geneLocation type="plasmid" evidence="2 3">
    <name>unnamed1</name>
</geneLocation>
<protein>
    <submittedName>
        <fullName evidence="2">Uncharacterized protein</fullName>
    </submittedName>
</protein>
<accession>A0A6M8HXX3</accession>
<evidence type="ECO:0000313" key="2">
    <source>
        <dbReference type="EMBL" id="QKE93198.1"/>
    </source>
</evidence>
<dbReference type="EMBL" id="CP053709">
    <property type="protein sequence ID" value="QKE93198.1"/>
    <property type="molecule type" value="Genomic_DNA"/>
</dbReference>
<gene>
    <name evidence="2" type="ORF">HN018_23735</name>
</gene>